<dbReference type="HOGENOM" id="CLU_2280396_0_0_1"/>
<sequence length="102" mass="11476">MSTLKYFEGKKIRAHESLESVKEIFRVNGSNRPGRQRGGCVVISLKSSISSQIRIVLPHVVNDALKTLFLKGIIDSEPYFICAIYHPLNHPSYEFSTLMGPL</sequence>
<gene>
    <name evidence="2" type="primary">20202680</name>
    <name evidence="1" type="ORF">HELRODRAFT_169158</name>
</gene>
<proteinExistence type="predicted"/>
<dbReference type="GeneID" id="20202680"/>
<dbReference type="EnsemblMetazoa" id="HelroT169158">
    <property type="protein sequence ID" value="HelroP169158"/>
    <property type="gene ID" value="HelroG169158"/>
</dbReference>
<evidence type="ECO:0000313" key="1">
    <source>
        <dbReference type="EMBL" id="ESO08347.1"/>
    </source>
</evidence>
<evidence type="ECO:0000313" key="3">
    <source>
        <dbReference type="Proteomes" id="UP000015101"/>
    </source>
</evidence>
<dbReference type="AlphaFoldDB" id="T1F1I0"/>
<dbReference type="RefSeq" id="XP_009013277.1">
    <property type="nucleotide sequence ID" value="XM_009015029.1"/>
</dbReference>
<name>T1F1I0_HELRO</name>
<evidence type="ECO:0000313" key="2">
    <source>
        <dbReference type="EnsemblMetazoa" id="HelroP169158"/>
    </source>
</evidence>
<dbReference type="CTD" id="20202680"/>
<dbReference type="KEGG" id="hro:HELRODRAFT_169158"/>
<accession>T1F1I0</accession>
<dbReference type="OrthoDB" id="6107840at2759"/>
<dbReference type="InParanoid" id="T1F1I0"/>
<reference evidence="3" key="1">
    <citation type="submission" date="2012-12" db="EMBL/GenBank/DDBJ databases">
        <authorList>
            <person name="Hellsten U."/>
            <person name="Grimwood J."/>
            <person name="Chapman J.A."/>
            <person name="Shapiro H."/>
            <person name="Aerts A."/>
            <person name="Otillar R.P."/>
            <person name="Terry A.Y."/>
            <person name="Boore J.L."/>
            <person name="Simakov O."/>
            <person name="Marletaz F."/>
            <person name="Cho S.-J."/>
            <person name="Edsinger-Gonzales E."/>
            <person name="Havlak P."/>
            <person name="Kuo D.-H."/>
            <person name="Larsson T."/>
            <person name="Lv J."/>
            <person name="Arendt D."/>
            <person name="Savage R."/>
            <person name="Osoegawa K."/>
            <person name="de Jong P."/>
            <person name="Lindberg D.R."/>
            <person name="Seaver E.C."/>
            <person name="Weisblat D.A."/>
            <person name="Putnam N.H."/>
            <person name="Grigoriev I.V."/>
            <person name="Rokhsar D.S."/>
        </authorList>
    </citation>
    <scope>NUCLEOTIDE SEQUENCE</scope>
</reference>
<keyword evidence="3" id="KW-1185">Reference proteome</keyword>
<reference evidence="2" key="3">
    <citation type="submission" date="2015-06" db="UniProtKB">
        <authorList>
            <consortium name="EnsemblMetazoa"/>
        </authorList>
    </citation>
    <scope>IDENTIFICATION</scope>
</reference>
<dbReference type="EMBL" id="KB096080">
    <property type="protein sequence ID" value="ESO08347.1"/>
    <property type="molecule type" value="Genomic_DNA"/>
</dbReference>
<protein>
    <submittedName>
        <fullName evidence="1 2">Uncharacterized protein</fullName>
    </submittedName>
</protein>
<dbReference type="Proteomes" id="UP000015101">
    <property type="component" value="Unassembled WGS sequence"/>
</dbReference>
<dbReference type="EMBL" id="AMQM01003197">
    <property type="status" value="NOT_ANNOTATED_CDS"/>
    <property type="molecule type" value="Genomic_DNA"/>
</dbReference>
<organism evidence="2 3">
    <name type="scientific">Helobdella robusta</name>
    <name type="common">Californian leech</name>
    <dbReference type="NCBI Taxonomy" id="6412"/>
    <lineage>
        <taxon>Eukaryota</taxon>
        <taxon>Metazoa</taxon>
        <taxon>Spiralia</taxon>
        <taxon>Lophotrochozoa</taxon>
        <taxon>Annelida</taxon>
        <taxon>Clitellata</taxon>
        <taxon>Hirudinea</taxon>
        <taxon>Rhynchobdellida</taxon>
        <taxon>Glossiphoniidae</taxon>
        <taxon>Helobdella</taxon>
    </lineage>
</organism>
<reference evidence="1 3" key="2">
    <citation type="journal article" date="2013" name="Nature">
        <title>Insights into bilaterian evolution from three spiralian genomes.</title>
        <authorList>
            <person name="Simakov O."/>
            <person name="Marletaz F."/>
            <person name="Cho S.J."/>
            <person name="Edsinger-Gonzales E."/>
            <person name="Havlak P."/>
            <person name="Hellsten U."/>
            <person name="Kuo D.H."/>
            <person name="Larsson T."/>
            <person name="Lv J."/>
            <person name="Arendt D."/>
            <person name="Savage R."/>
            <person name="Osoegawa K."/>
            <person name="de Jong P."/>
            <person name="Grimwood J."/>
            <person name="Chapman J.A."/>
            <person name="Shapiro H."/>
            <person name="Aerts A."/>
            <person name="Otillar R.P."/>
            <person name="Terry A.Y."/>
            <person name="Boore J.L."/>
            <person name="Grigoriev I.V."/>
            <person name="Lindberg D.R."/>
            <person name="Seaver E.C."/>
            <person name="Weisblat D.A."/>
            <person name="Putnam N.H."/>
            <person name="Rokhsar D.S."/>
        </authorList>
    </citation>
    <scope>NUCLEOTIDE SEQUENCE</scope>
</reference>